<keyword evidence="1" id="KW-1133">Transmembrane helix</keyword>
<keyword evidence="1" id="KW-0812">Transmembrane</keyword>
<evidence type="ECO:0000313" key="2">
    <source>
        <dbReference type="EMBL" id="NMQ29818.1"/>
    </source>
</evidence>
<sequence>MKILTPFLMLNFVSATFAMLPALYNRQRTALKIEIVFAAVKAAGIFIGGYFGSVTMALGFLSGGSCIIILSYLFLAESLGFVLSAREHHCAG</sequence>
<organism evidence="2 3">
    <name type="scientific">Candidatus Accumulibacter phosphatis</name>
    <dbReference type="NCBI Taxonomy" id="327160"/>
    <lineage>
        <taxon>Bacteria</taxon>
        <taxon>Pseudomonadati</taxon>
        <taxon>Pseudomonadota</taxon>
        <taxon>Betaproteobacteria</taxon>
        <taxon>Candidatus Accumulibacter</taxon>
    </lineage>
</organism>
<gene>
    <name evidence="2" type="ORF">E4Q23_19860</name>
</gene>
<dbReference type="Proteomes" id="UP000749010">
    <property type="component" value="Unassembled WGS sequence"/>
</dbReference>
<reference evidence="2 3" key="1">
    <citation type="submission" date="2019-03" db="EMBL/GenBank/DDBJ databases">
        <title>Metabolic reconstructions from genomes of highly enriched 'Candidatus Accumulibacter' and 'Candidatus Competibacter' bioreactor populations.</title>
        <authorList>
            <person name="Annavajhala M.K."/>
            <person name="Welles L."/>
            <person name="Abbas B."/>
            <person name="Sorokin D."/>
            <person name="Park H."/>
            <person name="Van Loosdrecht M."/>
            <person name="Chandran K."/>
        </authorList>
    </citation>
    <scope>NUCLEOTIDE SEQUENCE [LARGE SCALE GENOMIC DNA]</scope>
    <source>
        <strain evidence="2 3">SBR_S</strain>
    </source>
</reference>
<feature type="transmembrane region" description="Helical" evidence="1">
    <location>
        <begin position="6"/>
        <end position="24"/>
    </location>
</feature>
<protein>
    <submittedName>
        <fullName evidence="2">Uncharacterized protein</fullName>
    </submittedName>
</protein>
<dbReference type="RefSeq" id="WP_169068273.1">
    <property type="nucleotide sequence ID" value="NZ_SPMY01000071.1"/>
</dbReference>
<proteinExistence type="predicted"/>
<comment type="caution">
    <text evidence="2">The sequence shown here is derived from an EMBL/GenBank/DDBJ whole genome shotgun (WGS) entry which is preliminary data.</text>
</comment>
<evidence type="ECO:0000313" key="3">
    <source>
        <dbReference type="Proteomes" id="UP000749010"/>
    </source>
</evidence>
<dbReference type="EMBL" id="SPMY01000071">
    <property type="protein sequence ID" value="NMQ29818.1"/>
    <property type="molecule type" value="Genomic_DNA"/>
</dbReference>
<keyword evidence="1" id="KW-0472">Membrane</keyword>
<keyword evidence="3" id="KW-1185">Reference proteome</keyword>
<feature type="transmembrane region" description="Helical" evidence="1">
    <location>
        <begin position="57"/>
        <end position="76"/>
    </location>
</feature>
<evidence type="ECO:0000256" key="1">
    <source>
        <dbReference type="SAM" id="Phobius"/>
    </source>
</evidence>
<name>A0ABX1U228_9PROT</name>
<accession>A0ABX1U228</accession>
<feature type="transmembrane region" description="Helical" evidence="1">
    <location>
        <begin position="31"/>
        <end position="51"/>
    </location>
</feature>